<feature type="compositionally biased region" description="Low complexity" evidence="1">
    <location>
        <begin position="64"/>
        <end position="79"/>
    </location>
</feature>
<feature type="signal peptide" evidence="2">
    <location>
        <begin position="1"/>
        <end position="31"/>
    </location>
</feature>
<evidence type="ECO:0000259" key="3">
    <source>
        <dbReference type="Pfam" id="PF11790"/>
    </source>
</evidence>
<dbReference type="GO" id="GO:0016787">
    <property type="term" value="F:hydrolase activity"/>
    <property type="evidence" value="ECO:0007669"/>
    <property type="project" value="UniProtKB-KW"/>
</dbReference>
<evidence type="ECO:0000256" key="1">
    <source>
        <dbReference type="SAM" id="MobiDB-lite"/>
    </source>
</evidence>
<name>A0A165TPH2_9AGAM</name>
<keyword evidence="4" id="KW-0378">Hydrolase</keyword>
<dbReference type="PROSITE" id="PS51257">
    <property type="entry name" value="PROKAR_LIPOPROTEIN"/>
    <property type="match status" value="1"/>
</dbReference>
<dbReference type="SUPFAM" id="SSF51445">
    <property type="entry name" value="(Trans)glycosidases"/>
    <property type="match status" value="1"/>
</dbReference>
<accession>A0A165TPH2</accession>
<dbReference type="Pfam" id="PF11790">
    <property type="entry name" value="Glyco_hydro_cc"/>
    <property type="match status" value="1"/>
</dbReference>
<dbReference type="Gene3D" id="3.20.20.80">
    <property type="entry name" value="Glycosidases"/>
    <property type="match status" value="1"/>
</dbReference>
<dbReference type="AlphaFoldDB" id="A0A165TPH2"/>
<feature type="region of interest" description="Disordered" evidence="1">
    <location>
        <begin position="105"/>
        <end position="132"/>
    </location>
</feature>
<organism evidence="4 5">
    <name type="scientific">Neolentinus lepideus HHB14362 ss-1</name>
    <dbReference type="NCBI Taxonomy" id="1314782"/>
    <lineage>
        <taxon>Eukaryota</taxon>
        <taxon>Fungi</taxon>
        <taxon>Dikarya</taxon>
        <taxon>Basidiomycota</taxon>
        <taxon>Agaricomycotina</taxon>
        <taxon>Agaricomycetes</taxon>
        <taxon>Gloeophyllales</taxon>
        <taxon>Gloeophyllaceae</taxon>
        <taxon>Neolentinus</taxon>
    </lineage>
</organism>
<evidence type="ECO:0000313" key="5">
    <source>
        <dbReference type="Proteomes" id="UP000076761"/>
    </source>
</evidence>
<dbReference type="PANTHER" id="PTHR34154">
    <property type="entry name" value="ALKALI-SENSITIVE LINKAGE PROTEIN 1"/>
    <property type="match status" value="1"/>
</dbReference>
<dbReference type="Proteomes" id="UP000076761">
    <property type="component" value="Unassembled WGS sequence"/>
</dbReference>
<dbReference type="InterPro" id="IPR017853">
    <property type="entry name" value="GH"/>
</dbReference>
<feature type="region of interest" description="Disordered" evidence="1">
    <location>
        <begin position="41"/>
        <end position="79"/>
    </location>
</feature>
<evidence type="ECO:0000256" key="2">
    <source>
        <dbReference type="SAM" id="SignalP"/>
    </source>
</evidence>
<dbReference type="InParanoid" id="A0A165TPH2"/>
<dbReference type="OrthoDB" id="5959761at2759"/>
<feature type="chain" id="PRO_5007867200" evidence="2">
    <location>
        <begin position="32"/>
        <end position="360"/>
    </location>
</feature>
<keyword evidence="5" id="KW-1185">Reference proteome</keyword>
<protein>
    <submittedName>
        <fullName evidence="4">Glycoside hydrolase family 128 protein</fullName>
    </submittedName>
</protein>
<feature type="domain" description="Asl1-like glycosyl hydrolase catalytic" evidence="3">
    <location>
        <begin position="125"/>
        <end position="357"/>
    </location>
</feature>
<feature type="compositionally biased region" description="Basic and acidic residues" evidence="1">
    <location>
        <begin position="43"/>
        <end position="57"/>
    </location>
</feature>
<feature type="compositionally biased region" description="Low complexity" evidence="1">
    <location>
        <begin position="105"/>
        <end position="118"/>
    </location>
</feature>
<sequence length="360" mass="38885">MAPIKLLNLLAISSLAILACTFGATPANALATEHHQFARHAVHGHDGIARRKRDNAASKRCKARPSSSAPSPSSSSYVAPSSTAKAAKAAPTTLAPSYQKVSSSSAAPASTSAASSGKTGSGKVGLAWPNGDDSSLKNYKTDKVNWLYTWSPDIPDSARSLGFEVVPMLWGENQVSEFSQKVVKGYANYVLGFNEPDQSGQSNMTPQRAAQLWKQYIDPLQYQGYKLISPAVTSAPYGKTWMQEFFANCTGCHFDALAMHWYDVSGDAFIAYVEDFHKTFNLPIWVTEYACQNFNGGAQCSDSEIASFMGQTTSFMDGADYVQAYMWFGAMHDMQGVNTGNQLMASSGSPTQLGYQFINA</sequence>
<keyword evidence="2" id="KW-0732">Signal</keyword>
<gene>
    <name evidence="4" type="ORF">NEOLEDRAFT_1061793</name>
</gene>
<dbReference type="GO" id="GO:0071966">
    <property type="term" value="P:fungal-type cell wall polysaccharide metabolic process"/>
    <property type="evidence" value="ECO:0007669"/>
    <property type="project" value="TreeGrafter"/>
</dbReference>
<proteinExistence type="predicted"/>
<dbReference type="InterPro" id="IPR024655">
    <property type="entry name" value="Asl1_glyco_hydro_catalytic"/>
</dbReference>
<dbReference type="GO" id="GO:0009277">
    <property type="term" value="C:fungal-type cell wall"/>
    <property type="evidence" value="ECO:0007669"/>
    <property type="project" value="TreeGrafter"/>
</dbReference>
<dbReference type="STRING" id="1314782.A0A165TPH2"/>
<dbReference type="PANTHER" id="PTHR34154:SF3">
    <property type="entry name" value="ALKALI-SENSITIVE LINKAGE PROTEIN 1"/>
    <property type="match status" value="1"/>
</dbReference>
<dbReference type="EMBL" id="KV425564">
    <property type="protein sequence ID" value="KZT26978.1"/>
    <property type="molecule type" value="Genomic_DNA"/>
</dbReference>
<evidence type="ECO:0000313" key="4">
    <source>
        <dbReference type="EMBL" id="KZT26978.1"/>
    </source>
</evidence>
<reference evidence="4 5" key="1">
    <citation type="journal article" date="2016" name="Mol. Biol. Evol.">
        <title>Comparative Genomics of Early-Diverging Mushroom-Forming Fungi Provides Insights into the Origins of Lignocellulose Decay Capabilities.</title>
        <authorList>
            <person name="Nagy L.G."/>
            <person name="Riley R."/>
            <person name="Tritt A."/>
            <person name="Adam C."/>
            <person name="Daum C."/>
            <person name="Floudas D."/>
            <person name="Sun H."/>
            <person name="Yadav J.S."/>
            <person name="Pangilinan J."/>
            <person name="Larsson K.H."/>
            <person name="Matsuura K."/>
            <person name="Barry K."/>
            <person name="Labutti K."/>
            <person name="Kuo R."/>
            <person name="Ohm R.A."/>
            <person name="Bhattacharya S.S."/>
            <person name="Shirouzu T."/>
            <person name="Yoshinaga Y."/>
            <person name="Martin F.M."/>
            <person name="Grigoriev I.V."/>
            <person name="Hibbett D.S."/>
        </authorList>
    </citation>
    <scope>NUCLEOTIDE SEQUENCE [LARGE SCALE GENOMIC DNA]</scope>
    <source>
        <strain evidence="4 5">HHB14362 ss-1</strain>
    </source>
</reference>
<dbReference type="InterPro" id="IPR053183">
    <property type="entry name" value="ASL1"/>
</dbReference>